<feature type="transmembrane region" description="Helical" evidence="1">
    <location>
        <begin position="70"/>
        <end position="90"/>
    </location>
</feature>
<feature type="transmembrane region" description="Helical" evidence="1">
    <location>
        <begin position="102"/>
        <end position="125"/>
    </location>
</feature>
<keyword evidence="1" id="KW-0812">Transmembrane</keyword>
<accession>A0ABS6VQT2</accession>
<gene>
    <name evidence="2" type="ORF">KXJ70_07810</name>
</gene>
<dbReference type="RefSeq" id="WP_219042851.1">
    <property type="nucleotide sequence ID" value="NZ_JAHWDQ010000001.1"/>
</dbReference>
<feature type="transmembrane region" description="Helical" evidence="1">
    <location>
        <begin position="46"/>
        <end position="63"/>
    </location>
</feature>
<reference evidence="2" key="1">
    <citation type="submission" date="2021-07" db="EMBL/GenBank/DDBJ databases">
        <title>Zhongshania sp. CAU 1632 isolated from seawater.</title>
        <authorList>
            <person name="Kim W."/>
        </authorList>
    </citation>
    <scope>NUCLEOTIDE SEQUENCE</scope>
    <source>
        <strain evidence="2">CAU 1632</strain>
    </source>
</reference>
<evidence type="ECO:0000313" key="2">
    <source>
        <dbReference type="EMBL" id="MBW2940674.1"/>
    </source>
</evidence>
<feature type="transmembrane region" description="Helical" evidence="1">
    <location>
        <begin position="7"/>
        <end position="26"/>
    </location>
</feature>
<keyword evidence="3" id="KW-1185">Reference proteome</keyword>
<keyword evidence="1" id="KW-0472">Membrane</keyword>
<name>A0ABS6VQT2_9GAMM</name>
<comment type="caution">
    <text evidence="2">The sequence shown here is derived from an EMBL/GenBank/DDBJ whole genome shotgun (WGS) entry which is preliminary data.</text>
</comment>
<evidence type="ECO:0000313" key="3">
    <source>
        <dbReference type="Proteomes" id="UP001166291"/>
    </source>
</evidence>
<evidence type="ECO:0000256" key="1">
    <source>
        <dbReference type="SAM" id="Phobius"/>
    </source>
</evidence>
<proteinExistence type="predicted"/>
<keyword evidence="1" id="KW-1133">Transmembrane helix</keyword>
<dbReference type="EMBL" id="JAHWDQ010000001">
    <property type="protein sequence ID" value="MBW2940674.1"/>
    <property type="molecule type" value="Genomic_DNA"/>
</dbReference>
<sequence length="129" mass="14187">MKKLMIYFSAGSIGALANSLLLWWVGYYGFTSRFGIAIAPHLSPEWLYPRIVWGGLWGLLFILPMLQSRLWLKGLIISLAPTAVQLLLIFPQAGKGIGGTELGMLTPILVLLVNGLWGVTAALSIRFCR</sequence>
<dbReference type="Proteomes" id="UP001166291">
    <property type="component" value="Unassembled WGS sequence"/>
</dbReference>
<protein>
    <submittedName>
        <fullName evidence="2">Uncharacterized protein</fullName>
    </submittedName>
</protein>
<organism evidence="2 3">
    <name type="scientific">Zhongshania aquimaris</name>
    <dbReference type="NCBI Taxonomy" id="2857107"/>
    <lineage>
        <taxon>Bacteria</taxon>
        <taxon>Pseudomonadati</taxon>
        <taxon>Pseudomonadota</taxon>
        <taxon>Gammaproteobacteria</taxon>
        <taxon>Cellvibrionales</taxon>
        <taxon>Spongiibacteraceae</taxon>
        <taxon>Zhongshania</taxon>
    </lineage>
</organism>